<protein>
    <submittedName>
        <fullName evidence="2">Uncharacterized protein</fullName>
    </submittedName>
</protein>
<organism evidence="2 3">
    <name type="scientific">Melipona bicolor</name>
    <dbReference type="NCBI Taxonomy" id="60889"/>
    <lineage>
        <taxon>Eukaryota</taxon>
        <taxon>Metazoa</taxon>
        <taxon>Ecdysozoa</taxon>
        <taxon>Arthropoda</taxon>
        <taxon>Hexapoda</taxon>
        <taxon>Insecta</taxon>
        <taxon>Pterygota</taxon>
        <taxon>Neoptera</taxon>
        <taxon>Endopterygota</taxon>
        <taxon>Hymenoptera</taxon>
        <taxon>Apocrita</taxon>
        <taxon>Aculeata</taxon>
        <taxon>Apoidea</taxon>
        <taxon>Anthophila</taxon>
        <taxon>Apidae</taxon>
        <taxon>Melipona</taxon>
    </lineage>
</organism>
<accession>A0AA40FY62</accession>
<evidence type="ECO:0000313" key="3">
    <source>
        <dbReference type="Proteomes" id="UP001177670"/>
    </source>
</evidence>
<dbReference type="Proteomes" id="UP001177670">
    <property type="component" value="Unassembled WGS sequence"/>
</dbReference>
<feature type="region of interest" description="Disordered" evidence="1">
    <location>
        <begin position="1"/>
        <end position="55"/>
    </location>
</feature>
<evidence type="ECO:0000256" key="1">
    <source>
        <dbReference type="SAM" id="MobiDB-lite"/>
    </source>
</evidence>
<dbReference type="AlphaFoldDB" id="A0AA40FY62"/>
<keyword evidence="3" id="KW-1185">Reference proteome</keyword>
<reference evidence="2" key="1">
    <citation type="submission" date="2021-10" db="EMBL/GenBank/DDBJ databases">
        <title>Melipona bicolor Genome sequencing and assembly.</title>
        <authorList>
            <person name="Araujo N.S."/>
            <person name="Arias M.C."/>
        </authorList>
    </citation>
    <scope>NUCLEOTIDE SEQUENCE</scope>
    <source>
        <strain evidence="2">USP_2M_L1-L4_2017</strain>
        <tissue evidence="2">Whole body</tissue>
    </source>
</reference>
<evidence type="ECO:0000313" key="2">
    <source>
        <dbReference type="EMBL" id="KAK1127568.1"/>
    </source>
</evidence>
<sequence>MQGETVPFFSGATEIRVGGSNGGKGESSRTTEKQAQPPRATVARGREKGEWKSRTAERTRVVLPRALANARVIAPRIEPERHARIRGKKSFTAPVTPG</sequence>
<gene>
    <name evidence="2" type="ORF">K0M31_004100</name>
</gene>
<dbReference type="EMBL" id="JAHYIQ010000012">
    <property type="protein sequence ID" value="KAK1127568.1"/>
    <property type="molecule type" value="Genomic_DNA"/>
</dbReference>
<proteinExistence type="predicted"/>
<name>A0AA40FY62_9HYME</name>
<comment type="caution">
    <text evidence="2">The sequence shown here is derived from an EMBL/GenBank/DDBJ whole genome shotgun (WGS) entry which is preliminary data.</text>
</comment>
<feature type="compositionally biased region" description="Basic and acidic residues" evidence="1">
    <location>
        <begin position="44"/>
        <end position="55"/>
    </location>
</feature>